<keyword evidence="2" id="KW-0378">Hydrolase</keyword>
<evidence type="ECO:0000313" key="9">
    <source>
        <dbReference type="EMBL" id="TFB24823.1"/>
    </source>
</evidence>
<accession>A0A4Y8IUT9</accession>
<evidence type="ECO:0000259" key="8">
    <source>
        <dbReference type="PROSITE" id="PS51194"/>
    </source>
</evidence>
<dbReference type="Gene3D" id="3.40.50.300">
    <property type="entry name" value="P-loop containing nucleotide triphosphate hydrolases"/>
    <property type="match status" value="2"/>
</dbReference>
<feature type="region of interest" description="Disordered" evidence="6">
    <location>
        <begin position="405"/>
        <end position="441"/>
    </location>
</feature>
<dbReference type="Proteomes" id="UP000297975">
    <property type="component" value="Unassembled WGS sequence"/>
</dbReference>
<dbReference type="SUPFAM" id="SSF52540">
    <property type="entry name" value="P-loop containing nucleoside triphosphate hydrolases"/>
    <property type="match status" value="1"/>
</dbReference>
<dbReference type="InterPro" id="IPR050079">
    <property type="entry name" value="DEAD_box_RNA_helicase"/>
</dbReference>
<dbReference type="GO" id="GO:0016787">
    <property type="term" value="F:hydrolase activity"/>
    <property type="evidence" value="ECO:0007669"/>
    <property type="project" value="UniProtKB-KW"/>
</dbReference>
<keyword evidence="3 9" id="KW-0347">Helicase</keyword>
<dbReference type="GO" id="GO:0003724">
    <property type="term" value="F:RNA helicase activity"/>
    <property type="evidence" value="ECO:0007669"/>
    <property type="project" value="TreeGrafter"/>
</dbReference>
<dbReference type="CDD" id="cd00268">
    <property type="entry name" value="DEADc"/>
    <property type="match status" value="1"/>
</dbReference>
<feature type="domain" description="Helicase C-terminal" evidence="8">
    <location>
        <begin position="233"/>
        <end position="384"/>
    </location>
</feature>
<sequence>MKRYFQSYQVSQNMLNIINQLQFKQPTEIQHRVIPSALRNENIIGQSQTGTGKTHAYLIPLIDQLNLEDQSVQKMIIAPTRELAMQIFHEVKKMMDFTEEGQFSARLVIGGTDKERELQKFSKQPHVIVGTPGRILDFINENAINPSTVNSVVIDEADLLIDLGLIEEVDQILGRMYEDVQTLVFSATIPKKLQPFLKKYLINPNYIVIDDESYNKNLEHRLIPRRHRNAAELIIESTKLIHPYIALIFVNKKEHADELREELLNKGLEAGIIHGGLKPRERKRVLNDLRNLKFQYIVATDLAARGIDIPGVSHVFNAEFPQDVETYTHRVGRTARAGNKGTAVTFYDEKDLPLIEKLEETGIEFHNFDIKNGEWAPVKEWNVREKRKEHENELEKEAWKKVRKRKKIKPGYKKKMKQEKEQIKKQLKREKFKKMNKGRRK</sequence>
<evidence type="ECO:0000256" key="3">
    <source>
        <dbReference type="ARBA" id="ARBA00022806"/>
    </source>
</evidence>
<evidence type="ECO:0000256" key="4">
    <source>
        <dbReference type="ARBA" id="ARBA00022840"/>
    </source>
</evidence>
<dbReference type="GO" id="GO:0003676">
    <property type="term" value="F:nucleic acid binding"/>
    <property type="evidence" value="ECO:0007669"/>
    <property type="project" value="InterPro"/>
</dbReference>
<dbReference type="InterPro" id="IPR044742">
    <property type="entry name" value="DEAD/DEAH_RhlB"/>
</dbReference>
<keyword evidence="1" id="KW-0547">Nucleotide-binding</keyword>
<comment type="similarity">
    <text evidence="5">Belongs to the DEAD box helicase family.</text>
</comment>
<dbReference type="EMBL" id="SOPW01000001">
    <property type="protein sequence ID" value="TFB24823.1"/>
    <property type="molecule type" value="Genomic_DNA"/>
</dbReference>
<evidence type="ECO:0000256" key="2">
    <source>
        <dbReference type="ARBA" id="ARBA00022801"/>
    </source>
</evidence>
<feature type="compositionally biased region" description="Basic residues" evidence="6">
    <location>
        <begin position="405"/>
        <end position="417"/>
    </location>
</feature>
<evidence type="ECO:0000313" key="10">
    <source>
        <dbReference type="Proteomes" id="UP000297975"/>
    </source>
</evidence>
<dbReference type="RefSeq" id="WP_134338269.1">
    <property type="nucleotide sequence ID" value="NZ_SOPW01000001.1"/>
</dbReference>
<protein>
    <submittedName>
        <fullName evidence="9">DEAD/DEAH box helicase</fullName>
    </submittedName>
</protein>
<dbReference type="PANTHER" id="PTHR47959">
    <property type="entry name" value="ATP-DEPENDENT RNA HELICASE RHLE-RELATED"/>
    <property type="match status" value="1"/>
</dbReference>
<reference evidence="9 10" key="1">
    <citation type="submission" date="2019-03" db="EMBL/GenBank/DDBJ databases">
        <authorList>
            <person name="He R.-H."/>
        </authorList>
    </citation>
    <scope>NUCLEOTIDE SEQUENCE [LARGE SCALE GENOMIC DNA]</scope>
    <source>
        <strain evidence="10">SH 714</strain>
    </source>
</reference>
<name>A0A4Y8IUT9_9BACI</name>
<dbReference type="InterPro" id="IPR027417">
    <property type="entry name" value="P-loop_NTPase"/>
</dbReference>
<dbReference type="SMART" id="SM00487">
    <property type="entry name" value="DEXDc"/>
    <property type="match status" value="1"/>
</dbReference>
<dbReference type="Pfam" id="PF00270">
    <property type="entry name" value="DEAD"/>
    <property type="match status" value="1"/>
</dbReference>
<dbReference type="InterPro" id="IPR014001">
    <property type="entry name" value="Helicase_ATP-bd"/>
</dbReference>
<organism evidence="9 10">
    <name type="scientific">Filobacillus milosensis</name>
    <dbReference type="NCBI Taxonomy" id="94137"/>
    <lineage>
        <taxon>Bacteria</taxon>
        <taxon>Bacillati</taxon>
        <taxon>Bacillota</taxon>
        <taxon>Bacilli</taxon>
        <taxon>Bacillales</taxon>
        <taxon>Bacillaceae</taxon>
        <taxon>Filobacillus</taxon>
    </lineage>
</organism>
<evidence type="ECO:0000256" key="6">
    <source>
        <dbReference type="SAM" id="MobiDB-lite"/>
    </source>
</evidence>
<dbReference type="InterPro" id="IPR011545">
    <property type="entry name" value="DEAD/DEAH_box_helicase_dom"/>
</dbReference>
<dbReference type="CDD" id="cd18787">
    <property type="entry name" value="SF2_C_DEAD"/>
    <property type="match status" value="1"/>
</dbReference>
<keyword evidence="4" id="KW-0067">ATP-binding</keyword>
<evidence type="ECO:0000256" key="1">
    <source>
        <dbReference type="ARBA" id="ARBA00022741"/>
    </source>
</evidence>
<dbReference type="OrthoDB" id="9805696at2"/>
<dbReference type="PROSITE" id="PS51194">
    <property type="entry name" value="HELICASE_CTER"/>
    <property type="match status" value="1"/>
</dbReference>
<dbReference type="PROSITE" id="PS51192">
    <property type="entry name" value="HELICASE_ATP_BIND_1"/>
    <property type="match status" value="1"/>
</dbReference>
<proteinExistence type="inferred from homology"/>
<dbReference type="SMART" id="SM00490">
    <property type="entry name" value="HELICc"/>
    <property type="match status" value="1"/>
</dbReference>
<evidence type="ECO:0000256" key="5">
    <source>
        <dbReference type="ARBA" id="ARBA00038437"/>
    </source>
</evidence>
<dbReference type="Pfam" id="PF00271">
    <property type="entry name" value="Helicase_C"/>
    <property type="match status" value="1"/>
</dbReference>
<dbReference type="InterPro" id="IPR001650">
    <property type="entry name" value="Helicase_C-like"/>
</dbReference>
<dbReference type="AlphaFoldDB" id="A0A4Y8IUT9"/>
<evidence type="ECO:0000259" key="7">
    <source>
        <dbReference type="PROSITE" id="PS51192"/>
    </source>
</evidence>
<dbReference type="PANTHER" id="PTHR47959:SF1">
    <property type="entry name" value="ATP-DEPENDENT RNA HELICASE DBPA"/>
    <property type="match status" value="1"/>
</dbReference>
<comment type="caution">
    <text evidence="9">The sequence shown here is derived from an EMBL/GenBank/DDBJ whole genome shotgun (WGS) entry which is preliminary data.</text>
</comment>
<dbReference type="GO" id="GO:0005524">
    <property type="term" value="F:ATP binding"/>
    <property type="evidence" value="ECO:0007669"/>
    <property type="project" value="UniProtKB-KW"/>
</dbReference>
<gene>
    <name evidence="9" type="ORF">E3U55_00075</name>
</gene>
<dbReference type="GO" id="GO:0005829">
    <property type="term" value="C:cytosol"/>
    <property type="evidence" value="ECO:0007669"/>
    <property type="project" value="TreeGrafter"/>
</dbReference>
<keyword evidence="10" id="KW-1185">Reference proteome</keyword>
<feature type="domain" description="Helicase ATP-binding" evidence="7">
    <location>
        <begin position="34"/>
        <end position="207"/>
    </location>
</feature>
<feature type="compositionally biased region" description="Basic residues" evidence="6">
    <location>
        <begin position="425"/>
        <end position="441"/>
    </location>
</feature>